<dbReference type="AlphaFoldDB" id="A0A9X9N256"/>
<dbReference type="NCBIfam" id="TIGR03696">
    <property type="entry name" value="Rhs_assc_core"/>
    <property type="match status" value="1"/>
</dbReference>
<dbReference type="Proteomes" id="UP001057296">
    <property type="component" value="Chromosome"/>
</dbReference>
<sequence>MKTARYTKPTKKTTPMTQAADWQEAVWTAEYEAWGRIRNETVSDSLEVNVPFRFQGQYYDEESGLHYNRFRYYDPEIGRFVSQDPIGLQGGMNLFEYAPNPIIWVDPLGLKNYRDRFWERAGEQDKGKYQVHHIIPQDIFKKEDSGNILRCHGMDVDNLGNLIGLPRNINDHPRLGNPWFGDAQHNSDHKAYSNSVRKAIVRIGSKGSCLRQKSKLLALQKSLRRMLQKGEPIISKSGATEQQWDGVLRGY</sequence>
<accession>A0A9X9N256</accession>
<proteinExistence type="predicted"/>
<dbReference type="InterPro" id="IPR050708">
    <property type="entry name" value="T6SS_VgrG/RHS"/>
</dbReference>
<evidence type="ECO:0000313" key="2">
    <source>
        <dbReference type="Proteomes" id="UP001057296"/>
    </source>
</evidence>
<dbReference type="InterPro" id="IPR032871">
    <property type="entry name" value="AHH_dom_containing"/>
</dbReference>
<gene>
    <name evidence="1" type="ORF">KCG54_05490</name>
</gene>
<dbReference type="PANTHER" id="PTHR32305">
    <property type="match status" value="1"/>
</dbReference>
<evidence type="ECO:0000313" key="1">
    <source>
        <dbReference type="EMBL" id="UTG70743.1"/>
    </source>
</evidence>
<dbReference type="InterPro" id="IPR044925">
    <property type="entry name" value="His-Me_finger_sf"/>
</dbReference>
<reference evidence="1" key="1">
    <citation type="submission" date="2021-04" db="EMBL/GenBank/DDBJ databases">
        <title>Characterizing Neisseria spp. as novel respiratory pathobionts in bronchiectasis.</title>
        <authorList>
            <person name="Li L."/>
            <person name="Mac Aogain M."/>
            <person name="Xu T."/>
            <person name="Jaggi T.K."/>
            <person name="Chan L.Y."/>
            <person name="Keir H.R."/>
            <person name="Dicker A.J."/>
            <person name="Qu J."/>
            <person name="Liu Y."/>
            <person name="Chen H.S."/>
            <person name="Koh M.S."/>
            <person name="Ong T.H."/>
            <person name="Lim A.Y.H."/>
            <person name="Abisheganaden J."/>
            <person name="Low T.B."/>
            <person name="Oliver B.G."/>
            <person name="Tan N.S."/>
            <person name="Fang M."/>
            <person name="Chalmers J.D."/>
            <person name="Chotirmall S.H."/>
        </authorList>
    </citation>
    <scope>NUCLEOTIDE SEQUENCE</scope>
    <source>
        <strain evidence="1">TT0077</strain>
    </source>
</reference>
<name>A0A9X9N256_NEISU</name>
<dbReference type="InterPro" id="IPR022385">
    <property type="entry name" value="Rhs_assc_core"/>
</dbReference>
<dbReference type="SUPFAM" id="SSF54060">
    <property type="entry name" value="His-Me finger endonucleases"/>
    <property type="match status" value="1"/>
</dbReference>
<dbReference type="EMBL" id="CP073115">
    <property type="protein sequence ID" value="UTG70743.1"/>
    <property type="molecule type" value="Genomic_DNA"/>
</dbReference>
<dbReference type="Pfam" id="PF14412">
    <property type="entry name" value="AHH"/>
    <property type="match status" value="1"/>
</dbReference>
<protein>
    <submittedName>
        <fullName evidence="1">AHH domain-containing protein</fullName>
    </submittedName>
</protein>
<dbReference type="Gene3D" id="2.180.10.10">
    <property type="entry name" value="RHS repeat-associated core"/>
    <property type="match status" value="1"/>
</dbReference>
<organism evidence="1 2">
    <name type="scientific">Neisseria subflava</name>
    <dbReference type="NCBI Taxonomy" id="28449"/>
    <lineage>
        <taxon>Bacteria</taxon>
        <taxon>Pseudomonadati</taxon>
        <taxon>Pseudomonadota</taxon>
        <taxon>Betaproteobacteria</taxon>
        <taxon>Neisseriales</taxon>
        <taxon>Neisseriaceae</taxon>
        <taxon>Neisseria</taxon>
    </lineage>
</organism>
<dbReference type="PANTHER" id="PTHR32305:SF15">
    <property type="entry name" value="PROTEIN RHSA-RELATED"/>
    <property type="match status" value="1"/>
</dbReference>
<dbReference type="PRINTS" id="PR00394">
    <property type="entry name" value="RHSPROTEIN"/>
</dbReference>